<feature type="domain" description="Aconitase/3-isopropylmalate dehydratase large subunit alpha/beta/alpha" evidence="16">
    <location>
        <begin position="34"/>
        <end position="477"/>
    </location>
</feature>
<evidence type="ECO:0000256" key="15">
    <source>
        <dbReference type="ARBA" id="ARBA00031977"/>
    </source>
</evidence>
<dbReference type="NCBIfam" id="NF005558">
    <property type="entry name" value="PRK07229.1"/>
    <property type="match status" value="1"/>
</dbReference>
<dbReference type="FunFam" id="3.30.499.10:FF:000004">
    <property type="entry name" value="Aconitate hydratase, mitochondrial"/>
    <property type="match status" value="1"/>
</dbReference>
<evidence type="ECO:0000313" key="19">
    <source>
        <dbReference type="Proteomes" id="UP000297998"/>
    </source>
</evidence>
<dbReference type="EC" id="4.2.1.3" evidence="4"/>
<evidence type="ECO:0000256" key="9">
    <source>
        <dbReference type="ARBA" id="ARBA00023004"/>
    </source>
</evidence>
<comment type="catalytic activity">
    <reaction evidence="12">
        <text>citrate = D-threo-isocitrate</text>
        <dbReference type="Rhea" id="RHEA:10336"/>
        <dbReference type="ChEBI" id="CHEBI:15562"/>
        <dbReference type="ChEBI" id="CHEBI:16947"/>
        <dbReference type="EC" id="4.2.1.3"/>
    </reaction>
</comment>
<evidence type="ECO:0000256" key="3">
    <source>
        <dbReference type="ARBA" id="ARBA00007185"/>
    </source>
</evidence>
<organism evidence="18 19">
    <name type="scientific">Empedobacter tilapiae</name>
    <dbReference type="NCBI Taxonomy" id="2491114"/>
    <lineage>
        <taxon>Bacteria</taxon>
        <taxon>Pseudomonadati</taxon>
        <taxon>Bacteroidota</taxon>
        <taxon>Flavobacteriia</taxon>
        <taxon>Flavobacteriales</taxon>
        <taxon>Weeksellaceae</taxon>
        <taxon>Empedobacter</taxon>
    </lineage>
</organism>
<keyword evidence="6" id="KW-0816">Tricarboxylic acid cycle</keyword>
<comment type="caution">
    <text evidence="18">The sequence shown here is derived from an EMBL/GenBank/DDBJ whole genome shotgun (WGS) entry which is preliminary data.</text>
</comment>
<evidence type="ECO:0000256" key="8">
    <source>
        <dbReference type="ARBA" id="ARBA00022946"/>
    </source>
</evidence>
<dbReference type="AlphaFoldDB" id="A0A4Z1BM42"/>
<sequence>MAFDINMIKGVYAKMQERVDAARAIVGRPLTYSEKILYAHLFNGKPTQAYRRGESYVDFAPDRVAMQDATAQMALLQFMQAGKTKTAVPSTVHCDHLIQAKVGAKTDLQEAINKSSEVFNFLESVSNKYGIGFWKPGAGIIHQVVLENYAFPGGMMIGTDSHTPNAGGLGMVAIGVGGADAVDVMSGMAWELKMPKLIGVKLTGKLSGWSSPKDVILEVAGRLTVKGGTGAIVEYFGEGAESLSATGKGTICNMGAEIGATTSIFSYDDASERYLRATDRNDVADAANAHKSYLRSDDEVYANPENFYDQLIEINLSELEPRMNGPFTPDLMTPVSKMKETAAANGWPLDVEWGLIGSCTNSSYEDLSRAASIAQQALDKGLEAKSSFGINPGSEVVRYTADRDGFLKTFEDLDAVIFTNACGPCIGQWDREGADKEEKNTIVHSFNRNFKKRADGNPNTYAFVTSPEMVAAIAISGRLDFNPLTDKLINKFGEEVMLDAPKGEELPTKGYAYEDNGYQAPVEDGSGVEVIVNPNSERLQLLEGFKPWNGENITGAKLLIKAFGKCTTDHISMAGPWLRFRGHLDNISNNTLIGAVNAFNQETNSVKNQLTGEYGPVPDTARAYKAAGVLSVIVGDENYGEGSSREHAAMQPRHLGAVAVLVRSFARIHETNLKKQGMLALTFADKSDYDKVQEDDTINFIDLTEFAPGKPLTLEFVHADGSKDLVVANHTYNAQQIEWFKAGSALNLIKAQQAK</sequence>
<dbReference type="InterPro" id="IPR006248">
    <property type="entry name" value="Aconitase_mito-like"/>
</dbReference>
<dbReference type="SUPFAM" id="SSF53732">
    <property type="entry name" value="Aconitase iron-sulfur domain"/>
    <property type="match status" value="1"/>
</dbReference>
<evidence type="ECO:0000313" key="18">
    <source>
        <dbReference type="EMBL" id="TGN26830.1"/>
    </source>
</evidence>
<dbReference type="Proteomes" id="UP000297998">
    <property type="component" value="Unassembled WGS sequence"/>
</dbReference>
<dbReference type="Pfam" id="PF00330">
    <property type="entry name" value="Aconitase"/>
    <property type="match status" value="1"/>
</dbReference>
<dbReference type="GO" id="GO:0006099">
    <property type="term" value="P:tricarboxylic acid cycle"/>
    <property type="evidence" value="ECO:0007669"/>
    <property type="project" value="UniProtKB-UniPathway"/>
</dbReference>
<dbReference type="Gene3D" id="3.40.1060.10">
    <property type="entry name" value="Aconitase, Domain 2"/>
    <property type="match status" value="1"/>
</dbReference>
<dbReference type="InterPro" id="IPR050926">
    <property type="entry name" value="Aconitase/IPM_isomerase"/>
</dbReference>
<dbReference type="PRINTS" id="PR00415">
    <property type="entry name" value="ACONITASE"/>
</dbReference>
<dbReference type="GO" id="GO:0003994">
    <property type="term" value="F:aconitate hydratase activity"/>
    <property type="evidence" value="ECO:0007669"/>
    <property type="project" value="UniProtKB-EC"/>
</dbReference>
<reference evidence="18 19" key="1">
    <citation type="submission" date="2019-03" db="EMBL/GenBank/DDBJ databases">
        <title>Empedobacter tilapiae sp. nov., isolated from an intestine of Nile tilapia Oreochromis niloticus.</title>
        <authorList>
            <person name="Kim Y.-O."/>
            <person name="Yoon J.-H."/>
        </authorList>
    </citation>
    <scope>NUCLEOTIDE SEQUENCE [LARGE SCALE GENOMIC DNA]</scope>
    <source>
        <strain evidence="18 19">MRS2</strain>
    </source>
</reference>
<keyword evidence="10" id="KW-0411">Iron-sulfur</keyword>
<evidence type="ECO:0000256" key="1">
    <source>
        <dbReference type="ARBA" id="ARBA00001966"/>
    </source>
</evidence>
<evidence type="ECO:0000256" key="5">
    <source>
        <dbReference type="ARBA" id="ARBA00019378"/>
    </source>
</evidence>
<dbReference type="RefSeq" id="WP_135835724.1">
    <property type="nucleotide sequence ID" value="NZ_SRPE01000006.1"/>
</dbReference>
<dbReference type="NCBIfam" id="TIGR01340">
    <property type="entry name" value="aconitase_mito"/>
    <property type="match status" value="1"/>
</dbReference>
<dbReference type="Gene3D" id="3.20.19.10">
    <property type="entry name" value="Aconitase, domain 4"/>
    <property type="match status" value="1"/>
</dbReference>
<evidence type="ECO:0000256" key="2">
    <source>
        <dbReference type="ARBA" id="ARBA00004717"/>
    </source>
</evidence>
<evidence type="ECO:0000256" key="7">
    <source>
        <dbReference type="ARBA" id="ARBA00022723"/>
    </source>
</evidence>
<dbReference type="InterPro" id="IPR018136">
    <property type="entry name" value="Aconitase_4Fe-4S_BS"/>
</dbReference>
<keyword evidence="7" id="KW-0479">Metal-binding</keyword>
<proteinExistence type="inferred from homology"/>
<keyword evidence="8" id="KW-0809">Transit peptide</keyword>
<dbReference type="InterPro" id="IPR036008">
    <property type="entry name" value="Aconitase_4Fe-4S_dom"/>
</dbReference>
<comment type="pathway">
    <text evidence="2">Carbohydrate metabolism; tricarboxylic acid cycle; isocitrate from oxaloacetate: step 2/2.</text>
</comment>
<dbReference type="InterPro" id="IPR015928">
    <property type="entry name" value="Aconitase/3IPM_dehydase_swvl"/>
</dbReference>
<evidence type="ECO:0000256" key="10">
    <source>
        <dbReference type="ARBA" id="ARBA00023014"/>
    </source>
</evidence>
<dbReference type="InterPro" id="IPR000573">
    <property type="entry name" value="AconitaseA/IPMdHydase_ssu_swvl"/>
</dbReference>
<keyword evidence="9" id="KW-0408">Iron</keyword>
<evidence type="ECO:0000256" key="11">
    <source>
        <dbReference type="ARBA" id="ARBA00023239"/>
    </source>
</evidence>
<keyword evidence="11 18" id="KW-0456">Lyase</keyword>
<evidence type="ECO:0000256" key="13">
    <source>
        <dbReference type="ARBA" id="ARBA00029682"/>
    </source>
</evidence>
<dbReference type="Gene3D" id="3.30.499.10">
    <property type="entry name" value="Aconitase, domain 3"/>
    <property type="match status" value="2"/>
</dbReference>
<dbReference type="Pfam" id="PF00694">
    <property type="entry name" value="Aconitase_C"/>
    <property type="match status" value="1"/>
</dbReference>
<comment type="similarity">
    <text evidence="3">Belongs to the aconitase/IPM isomerase family.</text>
</comment>
<dbReference type="PROSITE" id="PS00450">
    <property type="entry name" value="ACONITASE_1"/>
    <property type="match status" value="1"/>
</dbReference>
<dbReference type="GO" id="GO:0051539">
    <property type="term" value="F:4 iron, 4 sulfur cluster binding"/>
    <property type="evidence" value="ECO:0007669"/>
    <property type="project" value="InterPro"/>
</dbReference>
<evidence type="ECO:0000256" key="4">
    <source>
        <dbReference type="ARBA" id="ARBA00012926"/>
    </source>
</evidence>
<dbReference type="FunFam" id="3.20.19.10:FF:000002">
    <property type="entry name" value="Aconitate hydratase, mitochondrial"/>
    <property type="match status" value="1"/>
</dbReference>
<dbReference type="EMBL" id="SRPE01000006">
    <property type="protein sequence ID" value="TGN26830.1"/>
    <property type="molecule type" value="Genomic_DNA"/>
</dbReference>
<evidence type="ECO:0000256" key="6">
    <source>
        <dbReference type="ARBA" id="ARBA00022532"/>
    </source>
</evidence>
<dbReference type="InterPro" id="IPR015931">
    <property type="entry name" value="Acnase/IPM_dHydase_lsu_aba_1/3"/>
</dbReference>
<dbReference type="PANTHER" id="PTHR43160">
    <property type="entry name" value="ACONITATE HYDRATASE B"/>
    <property type="match status" value="1"/>
</dbReference>
<evidence type="ECO:0000259" key="16">
    <source>
        <dbReference type="Pfam" id="PF00330"/>
    </source>
</evidence>
<keyword evidence="19" id="KW-1185">Reference proteome</keyword>
<evidence type="ECO:0000256" key="12">
    <source>
        <dbReference type="ARBA" id="ARBA00023501"/>
    </source>
</evidence>
<dbReference type="SUPFAM" id="SSF52016">
    <property type="entry name" value="LeuD/IlvD-like"/>
    <property type="match status" value="1"/>
</dbReference>
<accession>A0A4Z1BM42</accession>
<dbReference type="GO" id="GO:0046872">
    <property type="term" value="F:metal ion binding"/>
    <property type="evidence" value="ECO:0007669"/>
    <property type="project" value="UniProtKB-KW"/>
</dbReference>
<name>A0A4Z1BM42_9FLAO</name>
<dbReference type="GO" id="GO:0005829">
    <property type="term" value="C:cytosol"/>
    <property type="evidence" value="ECO:0007669"/>
    <property type="project" value="TreeGrafter"/>
</dbReference>
<dbReference type="FunFam" id="3.30.499.10:FF:000003">
    <property type="entry name" value="Aconitate hydratase, mitochondrial"/>
    <property type="match status" value="1"/>
</dbReference>
<dbReference type="FunFam" id="3.40.1060.10:FF:000001">
    <property type="entry name" value="Aconitate hydratase, mitochondrial"/>
    <property type="match status" value="1"/>
</dbReference>
<dbReference type="UniPathway" id="UPA00223">
    <property type="reaction ID" value="UER00718"/>
</dbReference>
<evidence type="ECO:0000256" key="14">
    <source>
        <dbReference type="ARBA" id="ARBA00031081"/>
    </source>
</evidence>
<feature type="domain" description="Aconitase A/isopropylmalate dehydratase small subunit swivel" evidence="17">
    <location>
        <begin position="558"/>
        <end position="685"/>
    </location>
</feature>
<dbReference type="InterPro" id="IPR001030">
    <property type="entry name" value="Acoase/IPM_deHydtase_lsu_aba"/>
</dbReference>
<dbReference type="InterPro" id="IPR015932">
    <property type="entry name" value="Aconitase_dom2"/>
</dbReference>
<dbReference type="OrthoDB" id="9764318at2"/>
<gene>
    <name evidence="18" type="ORF">E4J94_10350</name>
</gene>
<evidence type="ECO:0000259" key="17">
    <source>
        <dbReference type="Pfam" id="PF00694"/>
    </source>
</evidence>
<dbReference type="PANTHER" id="PTHR43160:SF3">
    <property type="entry name" value="ACONITATE HYDRATASE, MITOCHONDRIAL"/>
    <property type="match status" value="1"/>
</dbReference>
<comment type="cofactor">
    <cofactor evidence="1">
        <name>[4Fe-4S] cluster</name>
        <dbReference type="ChEBI" id="CHEBI:49883"/>
    </cofactor>
</comment>
<protein>
    <recommendedName>
        <fullName evidence="5">Aconitate hydratase A</fullName>
        <ecNumber evidence="4">4.2.1.3</ecNumber>
    </recommendedName>
    <alternativeName>
        <fullName evidence="13">Citrate hydro-lyase</fullName>
    </alternativeName>
    <alternativeName>
        <fullName evidence="15">Iron-responsive protein-like</fullName>
    </alternativeName>
    <alternativeName>
        <fullName evidence="14">RNA-binding protein</fullName>
    </alternativeName>
</protein>